<dbReference type="Proteomes" id="UP001153365">
    <property type="component" value="Unassembled WGS sequence"/>
</dbReference>
<dbReference type="SUPFAM" id="SSF82199">
    <property type="entry name" value="SET domain"/>
    <property type="match status" value="1"/>
</dbReference>
<evidence type="ECO:0000256" key="2">
    <source>
        <dbReference type="ARBA" id="ARBA00022679"/>
    </source>
</evidence>
<evidence type="ECO:0000313" key="6">
    <source>
        <dbReference type="EMBL" id="CAH7672320.1"/>
    </source>
</evidence>
<gene>
    <name evidence="6" type="ORF">PPACK8108_LOCUS7127</name>
</gene>
<evidence type="ECO:0000313" key="7">
    <source>
        <dbReference type="Proteomes" id="UP001153365"/>
    </source>
</evidence>
<reference evidence="6" key="1">
    <citation type="submission" date="2022-06" db="EMBL/GenBank/DDBJ databases">
        <authorList>
            <consortium name="SYNGENTA / RWTH Aachen University"/>
        </authorList>
    </citation>
    <scope>NUCLEOTIDE SEQUENCE</scope>
</reference>
<proteinExistence type="predicted"/>
<feature type="compositionally biased region" description="Basic and acidic residues" evidence="4">
    <location>
        <begin position="302"/>
        <end position="316"/>
    </location>
</feature>
<comment type="caution">
    <text evidence="6">The sequence shown here is derived from an EMBL/GenBank/DDBJ whole genome shotgun (WGS) entry which is preliminary data.</text>
</comment>
<dbReference type="PANTHER" id="PTHR13271">
    <property type="entry name" value="UNCHARACTERIZED PUTATIVE METHYLTRANSFERASE"/>
    <property type="match status" value="1"/>
</dbReference>
<feature type="domain" description="SET" evidence="5">
    <location>
        <begin position="32"/>
        <end position="400"/>
    </location>
</feature>
<dbReference type="Pfam" id="PF09273">
    <property type="entry name" value="Rubis-subs-bind"/>
    <property type="match status" value="1"/>
</dbReference>
<protein>
    <submittedName>
        <fullName evidence="6">Expressed protein</fullName>
    </submittedName>
</protein>
<evidence type="ECO:0000256" key="4">
    <source>
        <dbReference type="SAM" id="MobiDB-lite"/>
    </source>
</evidence>
<evidence type="ECO:0000256" key="1">
    <source>
        <dbReference type="ARBA" id="ARBA00022603"/>
    </source>
</evidence>
<dbReference type="InterPro" id="IPR001214">
    <property type="entry name" value="SET_dom"/>
</dbReference>
<name>A0AAV0AVN6_PHAPC</name>
<feature type="compositionally biased region" description="Acidic residues" evidence="4">
    <location>
        <begin position="334"/>
        <end position="350"/>
    </location>
</feature>
<dbReference type="EMBL" id="CALTRL010001384">
    <property type="protein sequence ID" value="CAH7672320.1"/>
    <property type="molecule type" value="Genomic_DNA"/>
</dbReference>
<organism evidence="6 7">
    <name type="scientific">Phakopsora pachyrhizi</name>
    <name type="common">Asian soybean rust disease fungus</name>
    <dbReference type="NCBI Taxonomy" id="170000"/>
    <lineage>
        <taxon>Eukaryota</taxon>
        <taxon>Fungi</taxon>
        <taxon>Dikarya</taxon>
        <taxon>Basidiomycota</taxon>
        <taxon>Pucciniomycotina</taxon>
        <taxon>Pucciniomycetes</taxon>
        <taxon>Pucciniales</taxon>
        <taxon>Phakopsoraceae</taxon>
        <taxon>Phakopsora</taxon>
    </lineage>
</organism>
<keyword evidence="1" id="KW-0489">Methyltransferase</keyword>
<dbReference type="SUPFAM" id="SSF81822">
    <property type="entry name" value="RuBisCo LSMT C-terminal, substrate-binding domain"/>
    <property type="match status" value="1"/>
</dbReference>
<feature type="region of interest" description="Disordered" evidence="4">
    <location>
        <begin position="302"/>
        <end position="350"/>
    </location>
</feature>
<dbReference type="InterPro" id="IPR015353">
    <property type="entry name" value="Rubisco_LSMT_subst-bd"/>
</dbReference>
<keyword evidence="3" id="KW-0949">S-adenosyl-L-methionine</keyword>
<dbReference type="GO" id="GO:0032259">
    <property type="term" value="P:methylation"/>
    <property type="evidence" value="ECO:0007669"/>
    <property type="project" value="UniProtKB-KW"/>
</dbReference>
<dbReference type="GO" id="GO:0016279">
    <property type="term" value="F:protein-lysine N-methyltransferase activity"/>
    <property type="evidence" value="ECO:0007669"/>
    <property type="project" value="TreeGrafter"/>
</dbReference>
<dbReference type="Gene3D" id="3.90.1420.10">
    <property type="entry name" value="Rubisco LSMT, substrate-binding domain"/>
    <property type="match status" value="1"/>
</dbReference>
<evidence type="ECO:0000259" key="5">
    <source>
        <dbReference type="PROSITE" id="PS50280"/>
    </source>
</evidence>
<sequence>MRTVIKQEVEAERRKVKSFLNWLKNRKVWINPWISIHNFEDQNQGFGMIANRDLDPSTTLFSIPRPKPKIGSINKPWSIKNQTEEEGGQPKERLSDEDESYDYRNQVLLNINTSEFFKFLSVEEIRKLNKNWNLLLIVLMYESVRSSLIRSKATSDYISGIGYEKLDKTDTNADGDDQNNWGPYFDLMPEEFDTLMFWSEEELDELKGSTILDKIGRQEAESDYFGLIEPFIRSRPDLFPVPNLAESKNIIDQKCNSKNYRSSGWEDFYGLQVYHRMGSLVLSRSFNIKHLIKSKDFKVEKRDDDGYESDCGRGMDIDEDGFDGSNRDRFSEHEIEDSDDDSDEDDDEEKLEDISMFPLADILNTKIGNENARLFPEPRQLKMKTTRLIKKGEQIFNSYDNPPNSDLLRRYGYVEEGSSVGLLGNNDFNEFDLVEISVEICKSVAQNHLKLSSSELEFKTELALENGVEDTFCLLTETQRKKINEEGIDDGEYKEVLPRDLICLLMIYLTPSNDLLIKNGKKIERRKFKLPKPRLSSKVIKLSIEILNLRLSQYPTTVSTDESLLAKLREDFKESKLLIDACGQQDKSRMRRLKRLIDSVIVRLGEKRILLQSISILKNQRTSIEENENDDGDRLESSLSCNKKQKKSHLPP</sequence>
<keyword evidence="7" id="KW-1185">Reference proteome</keyword>
<feature type="compositionally biased region" description="Basic residues" evidence="4">
    <location>
        <begin position="643"/>
        <end position="652"/>
    </location>
</feature>
<feature type="region of interest" description="Disordered" evidence="4">
    <location>
        <begin position="624"/>
        <end position="652"/>
    </location>
</feature>
<dbReference type="InterPro" id="IPR050600">
    <property type="entry name" value="SETD3_SETD6_MTase"/>
</dbReference>
<dbReference type="InterPro" id="IPR036464">
    <property type="entry name" value="Rubisco_LSMT_subst-bd_sf"/>
</dbReference>
<dbReference type="InterPro" id="IPR046341">
    <property type="entry name" value="SET_dom_sf"/>
</dbReference>
<dbReference type="Gene3D" id="3.90.1410.10">
    <property type="entry name" value="set domain protein methyltransferase, domain 1"/>
    <property type="match status" value="1"/>
</dbReference>
<dbReference type="AlphaFoldDB" id="A0AAV0AVN6"/>
<dbReference type="PANTHER" id="PTHR13271:SF34">
    <property type="entry name" value="N-LYSINE METHYLTRANSFERASE SETD6"/>
    <property type="match status" value="1"/>
</dbReference>
<dbReference type="PROSITE" id="PS50280">
    <property type="entry name" value="SET"/>
    <property type="match status" value="1"/>
</dbReference>
<keyword evidence="2" id="KW-0808">Transferase</keyword>
<accession>A0AAV0AVN6</accession>
<dbReference type="GO" id="GO:0005634">
    <property type="term" value="C:nucleus"/>
    <property type="evidence" value="ECO:0007669"/>
    <property type="project" value="TreeGrafter"/>
</dbReference>
<evidence type="ECO:0000256" key="3">
    <source>
        <dbReference type="ARBA" id="ARBA00022691"/>
    </source>
</evidence>